<dbReference type="Proteomes" id="UP000293162">
    <property type="component" value="Unassembled WGS sequence"/>
</dbReference>
<dbReference type="PROSITE" id="PS51192">
    <property type="entry name" value="HELICASE_ATP_BIND_1"/>
    <property type="match status" value="1"/>
</dbReference>
<dbReference type="RefSeq" id="WP_130022332.1">
    <property type="nucleotide sequence ID" value="NZ_SEWF01000024.1"/>
</dbReference>
<dbReference type="EC" id="5.6.2.4" evidence="10"/>
<evidence type="ECO:0000256" key="8">
    <source>
        <dbReference type="ARBA" id="ARBA00023235"/>
    </source>
</evidence>
<dbReference type="AlphaFoldDB" id="A0A4Q5LXQ3"/>
<dbReference type="CDD" id="cd17920">
    <property type="entry name" value="DEXHc_RecQ"/>
    <property type="match status" value="1"/>
</dbReference>
<dbReference type="GO" id="GO:0009378">
    <property type="term" value="F:four-way junction helicase activity"/>
    <property type="evidence" value="ECO:0007669"/>
    <property type="project" value="TreeGrafter"/>
</dbReference>
<reference evidence="15 16" key="1">
    <citation type="submission" date="2019-02" db="EMBL/GenBank/DDBJ databases">
        <title>Bacterial novel species Emticicia sp. 17J42-9 isolated from soil.</title>
        <authorList>
            <person name="Jung H.-Y."/>
        </authorList>
    </citation>
    <scope>NUCLEOTIDE SEQUENCE [LARGE SCALE GENOMIC DNA]</scope>
    <source>
        <strain evidence="15 16">17J42-9</strain>
    </source>
</reference>
<dbReference type="SMART" id="SM00490">
    <property type="entry name" value="HELICc"/>
    <property type="match status" value="1"/>
</dbReference>
<evidence type="ECO:0000256" key="10">
    <source>
        <dbReference type="ARBA" id="ARBA00034808"/>
    </source>
</evidence>
<dbReference type="InterPro" id="IPR027417">
    <property type="entry name" value="P-loop_NTPase"/>
</dbReference>
<dbReference type="Pfam" id="PF00270">
    <property type="entry name" value="DEAD"/>
    <property type="match status" value="1"/>
</dbReference>
<dbReference type="GO" id="GO:0016787">
    <property type="term" value="F:hydrolase activity"/>
    <property type="evidence" value="ECO:0007669"/>
    <property type="project" value="UniProtKB-KW"/>
</dbReference>
<dbReference type="Pfam" id="PF00271">
    <property type="entry name" value="Helicase_C"/>
    <property type="match status" value="1"/>
</dbReference>
<keyword evidence="6" id="KW-0067">ATP-binding</keyword>
<dbReference type="SMART" id="SM00487">
    <property type="entry name" value="DEXDc"/>
    <property type="match status" value="1"/>
</dbReference>
<dbReference type="GO" id="GO:0043590">
    <property type="term" value="C:bacterial nucleoid"/>
    <property type="evidence" value="ECO:0007669"/>
    <property type="project" value="TreeGrafter"/>
</dbReference>
<dbReference type="Pfam" id="PF16124">
    <property type="entry name" value="RecQ_Zn_bind"/>
    <property type="match status" value="1"/>
</dbReference>
<dbReference type="EMBL" id="SEWF01000024">
    <property type="protein sequence ID" value="RYU94558.1"/>
    <property type="molecule type" value="Genomic_DNA"/>
</dbReference>
<comment type="similarity">
    <text evidence="1">Belongs to the helicase family. RecQ subfamily.</text>
</comment>
<accession>A0A4Q5LXQ3</accession>
<sequence>MQASKEILLKYWKYDSFRPLQDEIINSVLAGNDTLAILPTGGGKSVCFQVPALQMEGVCIVITPLIALMKDQVEQLKRRGIKAAAIYSGMHRTEIDYTLDNFVYGDYKFLYVSPERLLTEIMQERTKRMKVCLLAIDEAHCISQWGYDFRPPYLKIPDFRKFAPNAPMIALTATATKDVKQDIQQKLGLRNTKIFQQSFARHNISYSAFCEESKERKLFEILQKVQGSAIVYVRSRRRTKEIADWLNRNRISAEFYHAGLAMSDRFKKQEAWIKNQVRVIVATNAFGMGIDKPDVRVVVHLDLPENLEAYYQESGRAGRDGLKSYAILLYFKSDLTDIYKQIEQKYPPIENLKRVYQALANYFKLAVGAENFESYDFDFQEFIGTFGLIANDTHNALKKLEDEGLIQLSDSFFSPSKLVFKIDNHGLYNFQIKNANYDKFTKILLRMYGGQLFTEFTTIAESAIARNFFAQSAEVEKMLEYLHEAGIATYQKQKSKPQLTFLTARQDANYLAIDRAEYHRRKTKDTERVDAVVQFAQEERRCRMQFLQQYFDEYTEATCGICDNCLKQKKREVPLDIYARYRQKILEILPANIIHVVDYHFFSNKDFVTEVIRKMIENEEIWYSELGVLQKK</sequence>
<dbReference type="GO" id="GO:0005524">
    <property type="term" value="F:ATP binding"/>
    <property type="evidence" value="ECO:0007669"/>
    <property type="project" value="UniProtKB-KW"/>
</dbReference>
<feature type="domain" description="Helicase ATP-binding" evidence="13">
    <location>
        <begin position="25"/>
        <end position="193"/>
    </location>
</feature>
<gene>
    <name evidence="15" type="ORF">EWM59_16495</name>
</gene>
<dbReference type="GO" id="GO:0006310">
    <property type="term" value="P:DNA recombination"/>
    <property type="evidence" value="ECO:0007669"/>
    <property type="project" value="InterPro"/>
</dbReference>
<dbReference type="FunFam" id="3.40.50.300:FF:001389">
    <property type="entry name" value="ATP-dependent DNA helicase RecQ"/>
    <property type="match status" value="1"/>
</dbReference>
<dbReference type="SUPFAM" id="SSF52540">
    <property type="entry name" value="P-loop containing nucleoside triphosphate hydrolases"/>
    <property type="match status" value="1"/>
</dbReference>
<keyword evidence="16" id="KW-1185">Reference proteome</keyword>
<dbReference type="PANTHER" id="PTHR13710">
    <property type="entry name" value="DNA HELICASE RECQ FAMILY MEMBER"/>
    <property type="match status" value="1"/>
</dbReference>
<protein>
    <recommendedName>
        <fullName evidence="11">ATP-dependent DNA helicase RecQ</fullName>
        <ecNumber evidence="10">5.6.2.4</ecNumber>
    </recommendedName>
    <alternativeName>
        <fullName evidence="12">DNA 3'-5' helicase RecQ</fullName>
    </alternativeName>
</protein>
<evidence type="ECO:0000256" key="2">
    <source>
        <dbReference type="ARBA" id="ARBA00022723"/>
    </source>
</evidence>
<proteinExistence type="inferred from homology"/>
<evidence type="ECO:0000256" key="6">
    <source>
        <dbReference type="ARBA" id="ARBA00022840"/>
    </source>
</evidence>
<keyword evidence="4" id="KW-0378">Hydrolase</keyword>
<dbReference type="GO" id="GO:0046872">
    <property type="term" value="F:metal ion binding"/>
    <property type="evidence" value="ECO:0007669"/>
    <property type="project" value="UniProtKB-KW"/>
</dbReference>
<dbReference type="GO" id="GO:0003677">
    <property type="term" value="F:DNA binding"/>
    <property type="evidence" value="ECO:0007669"/>
    <property type="project" value="UniProtKB-KW"/>
</dbReference>
<evidence type="ECO:0000256" key="5">
    <source>
        <dbReference type="ARBA" id="ARBA00022806"/>
    </source>
</evidence>
<dbReference type="GO" id="GO:0043138">
    <property type="term" value="F:3'-5' DNA helicase activity"/>
    <property type="evidence" value="ECO:0007669"/>
    <property type="project" value="UniProtKB-EC"/>
</dbReference>
<feature type="domain" description="Helicase C-terminal" evidence="14">
    <location>
        <begin position="217"/>
        <end position="360"/>
    </location>
</feature>
<keyword evidence="3" id="KW-0547">Nucleotide-binding</keyword>
<comment type="catalytic activity">
    <reaction evidence="9">
        <text>Couples ATP hydrolysis with the unwinding of duplex DNA by translocating in the 3'-5' direction.</text>
        <dbReference type="EC" id="5.6.2.4"/>
    </reaction>
</comment>
<evidence type="ECO:0000256" key="7">
    <source>
        <dbReference type="ARBA" id="ARBA00023125"/>
    </source>
</evidence>
<evidence type="ECO:0000256" key="4">
    <source>
        <dbReference type="ARBA" id="ARBA00022801"/>
    </source>
</evidence>
<dbReference type="Gene3D" id="1.10.10.10">
    <property type="entry name" value="Winged helix-like DNA-binding domain superfamily/Winged helix DNA-binding domain"/>
    <property type="match status" value="1"/>
</dbReference>
<evidence type="ECO:0000313" key="16">
    <source>
        <dbReference type="Proteomes" id="UP000293162"/>
    </source>
</evidence>
<evidence type="ECO:0000256" key="11">
    <source>
        <dbReference type="ARBA" id="ARBA00044535"/>
    </source>
</evidence>
<evidence type="ECO:0000256" key="1">
    <source>
        <dbReference type="ARBA" id="ARBA00005446"/>
    </source>
</evidence>
<name>A0A4Q5LXQ3_9BACT</name>
<evidence type="ECO:0000256" key="3">
    <source>
        <dbReference type="ARBA" id="ARBA00022741"/>
    </source>
</evidence>
<dbReference type="GO" id="GO:0030894">
    <property type="term" value="C:replisome"/>
    <property type="evidence" value="ECO:0007669"/>
    <property type="project" value="TreeGrafter"/>
</dbReference>
<keyword evidence="7" id="KW-0238">DNA-binding</keyword>
<dbReference type="PROSITE" id="PS51194">
    <property type="entry name" value="HELICASE_CTER"/>
    <property type="match status" value="1"/>
</dbReference>
<organism evidence="15 16">
    <name type="scientific">Emticicia agri</name>
    <dbReference type="NCBI Taxonomy" id="2492393"/>
    <lineage>
        <taxon>Bacteria</taxon>
        <taxon>Pseudomonadati</taxon>
        <taxon>Bacteroidota</taxon>
        <taxon>Cytophagia</taxon>
        <taxon>Cytophagales</taxon>
        <taxon>Leadbetterellaceae</taxon>
        <taxon>Emticicia</taxon>
    </lineage>
</organism>
<evidence type="ECO:0000259" key="14">
    <source>
        <dbReference type="PROSITE" id="PS51194"/>
    </source>
</evidence>
<keyword evidence="5 15" id="KW-0347">Helicase</keyword>
<dbReference type="InterPro" id="IPR001650">
    <property type="entry name" value="Helicase_C-like"/>
</dbReference>
<dbReference type="InterPro" id="IPR014001">
    <property type="entry name" value="Helicase_ATP-bd"/>
</dbReference>
<evidence type="ECO:0000256" key="9">
    <source>
        <dbReference type="ARBA" id="ARBA00034617"/>
    </source>
</evidence>
<dbReference type="InterPro" id="IPR011545">
    <property type="entry name" value="DEAD/DEAH_box_helicase_dom"/>
</dbReference>
<dbReference type="OrthoDB" id="9763310at2"/>
<keyword evidence="8" id="KW-0413">Isomerase</keyword>
<evidence type="ECO:0000256" key="12">
    <source>
        <dbReference type="ARBA" id="ARBA00044550"/>
    </source>
</evidence>
<dbReference type="GO" id="GO:0006281">
    <property type="term" value="P:DNA repair"/>
    <property type="evidence" value="ECO:0007669"/>
    <property type="project" value="TreeGrafter"/>
</dbReference>
<dbReference type="InterPro" id="IPR004589">
    <property type="entry name" value="DNA_helicase_ATP-dep_RecQ"/>
</dbReference>
<dbReference type="PANTHER" id="PTHR13710:SF105">
    <property type="entry name" value="ATP-DEPENDENT DNA HELICASE Q1"/>
    <property type="match status" value="1"/>
</dbReference>
<dbReference type="InterPro" id="IPR032284">
    <property type="entry name" value="RecQ_Zn-bd"/>
</dbReference>
<comment type="caution">
    <text evidence="15">The sequence shown here is derived from an EMBL/GenBank/DDBJ whole genome shotgun (WGS) entry which is preliminary data.</text>
</comment>
<dbReference type="GO" id="GO:0005737">
    <property type="term" value="C:cytoplasm"/>
    <property type="evidence" value="ECO:0007669"/>
    <property type="project" value="TreeGrafter"/>
</dbReference>
<dbReference type="Gene3D" id="3.40.50.300">
    <property type="entry name" value="P-loop containing nucleotide triphosphate hydrolases"/>
    <property type="match status" value="2"/>
</dbReference>
<evidence type="ECO:0000259" key="13">
    <source>
        <dbReference type="PROSITE" id="PS51192"/>
    </source>
</evidence>
<dbReference type="NCBIfam" id="TIGR00614">
    <property type="entry name" value="recQ_fam"/>
    <property type="match status" value="1"/>
</dbReference>
<dbReference type="InterPro" id="IPR036388">
    <property type="entry name" value="WH-like_DNA-bd_sf"/>
</dbReference>
<evidence type="ECO:0000313" key="15">
    <source>
        <dbReference type="EMBL" id="RYU94558.1"/>
    </source>
</evidence>
<keyword evidence="2" id="KW-0479">Metal-binding</keyword>